<gene>
    <name evidence="2" type="ORF">FQN60_002232</name>
</gene>
<sequence length="88" mass="9654">MLILLRSAVPSYVLLCLVTPNSALLCHELQQRTATNYYFFLFLLFPLFILTPTGPSDSAYQEPGSVRGSATVALLLALEETTRTVGSM</sequence>
<reference evidence="2 3" key="1">
    <citation type="submission" date="2019-08" db="EMBL/GenBank/DDBJ databases">
        <title>A chromosome-level genome assembly, high-density linkage maps, and genome scans reveal the genomic architecture of hybrid incompatibilities underlying speciation via character displacement in darters (Percidae: Etheostominae).</title>
        <authorList>
            <person name="Moran R.L."/>
            <person name="Catchen J.M."/>
            <person name="Fuller R.C."/>
        </authorList>
    </citation>
    <scope>NUCLEOTIDE SEQUENCE [LARGE SCALE GENOMIC DNA]</scope>
    <source>
        <strain evidence="2">EspeVRDwgs_2016</strain>
        <tissue evidence="2">Muscle</tissue>
    </source>
</reference>
<evidence type="ECO:0000313" key="3">
    <source>
        <dbReference type="Proteomes" id="UP000327493"/>
    </source>
</evidence>
<dbReference type="AlphaFoldDB" id="A0A5J5DC08"/>
<feature type="transmembrane region" description="Helical" evidence="1">
    <location>
        <begin position="36"/>
        <end position="53"/>
    </location>
</feature>
<proteinExistence type="predicted"/>
<comment type="caution">
    <text evidence="2">The sequence shown here is derived from an EMBL/GenBank/DDBJ whole genome shotgun (WGS) entry which is preliminary data.</text>
</comment>
<evidence type="ECO:0000256" key="1">
    <source>
        <dbReference type="SAM" id="Phobius"/>
    </source>
</evidence>
<keyword evidence="1" id="KW-1133">Transmembrane helix</keyword>
<protein>
    <submittedName>
        <fullName evidence="2">Uncharacterized protein</fullName>
    </submittedName>
</protein>
<keyword evidence="3" id="KW-1185">Reference proteome</keyword>
<keyword evidence="1" id="KW-0812">Transmembrane</keyword>
<accession>A0A5J5DC08</accession>
<dbReference type="EMBL" id="VOFY01000007">
    <property type="protein sequence ID" value="KAA8591289.1"/>
    <property type="molecule type" value="Genomic_DNA"/>
</dbReference>
<dbReference type="Proteomes" id="UP000327493">
    <property type="component" value="Chromosome 7"/>
</dbReference>
<keyword evidence="1" id="KW-0472">Membrane</keyword>
<evidence type="ECO:0000313" key="2">
    <source>
        <dbReference type="EMBL" id="KAA8591289.1"/>
    </source>
</evidence>
<organism evidence="2 3">
    <name type="scientific">Etheostoma spectabile</name>
    <name type="common">orangethroat darter</name>
    <dbReference type="NCBI Taxonomy" id="54343"/>
    <lineage>
        <taxon>Eukaryota</taxon>
        <taxon>Metazoa</taxon>
        <taxon>Chordata</taxon>
        <taxon>Craniata</taxon>
        <taxon>Vertebrata</taxon>
        <taxon>Euteleostomi</taxon>
        <taxon>Actinopterygii</taxon>
        <taxon>Neopterygii</taxon>
        <taxon>Teleostei</taxon>
        <taxon>Neoteleostei</taxon>
        <taxon>Acanthomorphata</taxon>
        <taxon>Eupercaria</taxon>
        <taxon>Perciformes</taxon>
        <taxon>Percoidei</taxon>
        <taxon>Percidae</taxon>
        <taxon>Etheostomatinae</taxon>
        <taxon>Etheostoma</taxon>
    </lineage>
</organism>
<name>A0A5J5DC08_9PERO</name>